<evidence type="ECO:0000313" key="3">
    <source>
        <dbReference type="Proteomes" id="UP000324222"/>
    </source>
</evidence>
<dbReference type="Proteomes" id="UP000324222">
    <property type="component" value="Unassembled WGS sequence"/>
</dbReference>
<evidence type="ECO:0000313" key="2">
    <source>
        <dbReference type="EMBL" id="MPC10617.1"/>
    </source>
</evidence>
<comment type="caution">
    <text evidence="2">The sequence shown here is derived from an EMBL/GenBank/DDBJ whole genome shotgun (WGS) entry which is preliminary data.</text>
</comment>
<name>A0A5B7CLX8_PORTR</name>
<sequence length="130" mass="14457">MTCCASVPTSAAPHHTPHHTPHTITHTTTLSPAQPTPPTLNTYNPIPSTPVTPAANTHTTITTPATHLSLHCNTSLTRNRLMMMKTKTFVRKDYRTIATVLKRWKNTLFITRKAINLSSVYVLIPFYAPK</sequence>
<proteinExistence type="predicted"/>
<gene>
    <name evidence="2" type="ORF">E2C01_003254</name>
</gene>
<reference evidence="2 3" key="1">
    <citation type="submission" date="2019-05" db="EMBL/GenBank/DDBJ databases">
        <title>Another draft genome of Portunus trituberculatus and its Hox gene families provides insights of decapod evolution.</title>
        <authorList>
            <person name="Jeong J.-H."/>
            <person name="Song I."/>
            <person name="Kim S."/>
            <person name="Choi T."/>
            <person name="Kim D."/>
            <person name="Ryu S."/>
            <person name="Kim W."/>
        </authorList>
    </citation>
    <scope>NUCLEOTIDE SEQUENCE [LARGE SCALE GENOMIC DNA]</scope>
    <source>
        <tissue evidence="2">Muscle</tissue>
    </source>
</reference>
<feature type="region of interest" description="Disordered" evidence="1">
    <location>
        <begin position="1"/>
        <end position="42"/>
    </location>
</feature>
<keyword evidence="3" id="KW-1185">Reference proteome</keyword>
<evidence type="ECO:0000256" key="1">
    <source>
        <dbReference type="SAM" id="MobiDB-lite"/>
    </source>
</evidence>
<protein>
    <submittedName>
        <fullName evidence="2">Uncharacterized protein</fullName>
    </submittedName>
</protein>
<dbReference type="AlphaFoldDB" id="A0A5B7CLX8"/>
<organism evidence="2 3">
    <name type="scientific">Portunus trituberculatus</name>
    <name type="common">Swimming crab</name>
    <name type="synonym">Neptunus trituberculatus</name>
    <dbReference type="NCBI Taxonomy" id="210409"/>
    <lineage>
        <taxon>Eukaryota</taxon>
        <taxon>Metazoa</taxon>
        <taxon>Ecdysozoa</taxon>
        <taxon>Arthropoda</taxon>
        <taxon>Crustacea</taxon>
        <taxon>Multicrustacea</taxon>
        <taxon>Malacostraca</taxon>
        <taxon>Eumalacostraca</taxon>
        <taxon>Eucarida</taxon>
        <taxon>Decapoda</taxon>
        <taxon>Pleocyemata</taxon>
        <taxon>Brachyura</taxon>
        <taxon>Eubrachyura</taxon>
        <taxon>Portunoidea</taxon>
        <taxon>Portunidae</taxon>
        <taxon>Portuninae</taxon>
        <taxon>Portunus</taxon>
    </lineage>
</organism>
<accession>A0A5B7CLX8</accession>
<dbReference type="EMBL" id="VSRR010000124">
    <property type="protein sequence ID" value="MPC10617.1"/>
    <property type="molecule type" value="Genomic_DNA"/>
</dbReference>